<evidence type="ECO:0000313" key="2">
    <source>
        <dbReference type="EMBL" id="RED59467.1"/>
    </source>
</evidence>
<dbReference type="Proteomes" id="UP000256977">
    <property type="component" value="Unassembled WGS sequence"/>
</dbReference>
<dbReference type="InterPro" id="IPR029018">
    <property type="entry name" value="Hex-like_dom2"/>
</dbReference>
<dbReference type="SUPFAM" id="SSF55545">
    <property type="entry name" value="beta-N-acetylhexosaminidase-like domain"/>
    <property type="match status" value="1"/>
</dbReference>
<comment type="caution">
    <text evidence="2">The sequence shown here is derived from an EMBL/GenBank/DDBJ whole genome shotgun (WGS) entry which is preliminary data.</text>
</comment>
<dbReference type="PANTHER" id="PTHR47406:SF2">
    <property type="entry name" value="ALPHA GLUCURONIDASE N-TERMINAL DOMAIN-CONTAINING PROTEIN"/>
    <property type="match status" value="1"/>
</dbReference>
<dbReference type="GO" id="GO:0016787">
    <property type="term" value="F:hydrolase activity"/>
    <property type="evidence" value="ECO:0007669"/>
    <property type="project" value="UniProtKB-KW"/>
</dbReference>
<proteinExistence type="predicted"/>
<accession>A0A3D9ICR6</accession>
<reference evidence="2 3" key="1">
    <citation type="submission" date="2018-07" db="EMBL/GenBank/DDBJ databases">
        <title>Genomic Encyclopedia of Type Strains, Phase III (KMG-III): the genomes of soil and plant-associated and newly described type strains.</title>
        <authorList>
            <person name="Whitman W."/>
        </authorList>
    </citation>
    <scope>NUCLEOTIDE SEQUENCE [LARGE SCALE GENOMIC DNA]</scope>
    <source>
        <strain evidence="2 3">CECT 7287</strain>
    </source>
</reference>
<protein>
    <submittedName>
        <fullName evidence="2">Uncharacterized protein DUF4838</fullName>
    </submittedName>
</protein>
<dbReference type="GO" id="GO:0005975">
    <property type="term" value="P:carbohydrate metabolic process"/>
    <property type="evidence" value="ECO:0007669"/>
    <property type="project" value="UniProtKB-ARBA"/>
</dbReference>
<dbReference type="InterPro" id="IPR032287">
    <property type="entry name" value="DUF4838"/>
</dbReference>
<evidence type="ECO:0000313" key="3">
    <source>
        <dbReference type="Proteomes" id="UP000256977"/>
    </source>
</evidence>
<gene>
    <name evidence="2" type="ORF">DFP98_13161</name>
</gene>
<dbReference type="RefSeq" id="WP_116064294.1">
    <property type="nucleotide sequence ID" value="NZ_QRDZ01000031.1"/>
</dbReference>
<evidence type="ECO:0000256" key="1">
    <source>
        <dbReference type="ARBA" id="ARBA00022801"/>
    </source>
</evidence>
<organism evidence="2 3">
    <name type="scientific">Cohnella phaseoli</name>
    <dbReference type="NCBI Taxonomy" id="456490"/>
    <lineage>
        <taxon>Bacteria</taxon>
        <taxon>Bacillati</taxon>
        <taxon>Bacillota</taxon>
        <taxon>Bacilli</taxon>
        <taxon>Bacillales</taxon>
        <taxon>Paenibacillaceae</taxon>
        <taxon>Cohnella</taxon>
    </lineage>
</organism>
<dbReference type="AlphaFoldDB" id="A0A3D9ICR6"/>
<keyword evidence="3" id="KW-1185">Reference proteome</keyword>
<dbReference type="Gene3D" id="2.60.120.260">
    <property type="entry name" value="Galactose-binding domain-like"/>
    <property type="match status" value="1"/>
</dbReference>
<dbReference type="OrthoDB" id="1099022at2"/>
<dbReference type="EMBL" id="QRDZ01000031">
    <property type="protein sequence ID" value="RED59467.1"/>
    <property type="molecule type" value="Genomic_DNA"/>
</dbReference>
<dbReference type="Pfam" id="PF16126">
    <property type="entry name" value="DUF4838"/>
    <property type="match status" value="1"/>
</dbReference>
<keyword evidence="1" id="KW-0378">Hydrolase</keyword>
<dbReference type="PANTHER" id="PTHR47406">
    <property type="entry name" value="COAGULATION FACTOR 5/8 TYPE, C-TERMINAL"/>
    <property type="match status" value="1"/>
</dbReference>
<name>A0A3D9ICR6_9BACL</name>
<sequence length="810" mass="92808">MQNERVYAETHRKRVIVVDGQSSAAIVVTDDSDQQTLDAAKKLSEYVERATGAKLSIGTSERANSEIHIHVGTYPTEDADRLGKLLQAMNDGDGYVIDVREDGRSLSIVGPTSWGTEFGVIEFLERYVGVRWLMPGPDGVDVPQSTMLSVPFGTVSEEPATISRHFFGMERPVEWTEWTKNNRMHDKIQFHHNLMNLFDTNKFRDHPEYYPNNTVPAQHDHWQPCFNDATAAVAINEIIAFFDAHPEEISYSLGINDYPNFCELDPRSPNYTGGGLNSLGLPNMSDVYYPWVNKVAEGVLAVHPDKYFGLLAYAWVYDVPTNLRLNPRVIPYITDDRMTWNDRDLGDTGMRHTQLWQQHATQLGWYEYLYGSPYALPRVYPHVMAENYKYAQHHNVTAHAAELYPNFGEGPKPWVSAKLQWNPDLDVDELLTEWYVRAVGDEAAPYLKSYYELYEKFWTMRIWETSWYATWKGQTRRHTFLDFLSPSYLRNITKEELVESRDLLEQVVLKTHTDRQKKRARLLLRAFEYYEISALSFPSEEAVNPPRSEEEALVLIENSVHNIGLADQRRRLLAEFDGDLMLRQPLATTSWNGLSSGAFGGLEDWLKKEAAGGAVRMRLTEIVATTETELVRDLFAVLIDSGDKENLLRSASFEDGEYTEGDWSYEKDNESATCIERSNEQSRSGQYGMKIKGAYPNGGAAQNIPLTGGRYAAIVYYYVPLDSQTRGEIGFYHYIRSESKEMLGVAISDRKRLDQTKGRWASLEFIFEINDYVGTVNPLKVENLLFFIVVWNQEPEDVVYLDDFALYKLE</sequence>
<dbReference type="Gene3D" id="3.30.379.10">
    <property type="entry name" value="Chitobiase/beta-hexosaminidase domain 2-like"/>
    <property type="match status" value="1"/>
</dbReference>